<gene>
    <name evidence="1" type="ORF">H6G18_24565</name>
</gene>
<evidence type="ECO:0000313" key="2">
    <source>
        <dbReference type="Proteomes" id="UP000607281"/>
    </source>
</evidence>
<dbReference type="Proteomes" id="UP000607281">
    <property type="component" value="Unassembled WGS sequence"/>
</dbReference>
<reference evidence="1 2" key="1">
    <citation type="journal article" date="2020" name="ISME J.">
        <title>Comparative genomics reveals insights into cyanobacterial evolution and habitat adaptation.</title>
        <authorList>
            <person name="Chen M.Y."/>
            <person name="Teng W.K."/>
            <person name="Zhao L."/>
            <person name="Hu C.X."/>
            <person name="Zhou Y.K."/>
            <person name="Han B.P."/>
            <person name="Song L.R."/>
            <person name="Shu W.S."/>
        </authorList>
    </citation>
    <scope>NUCLEOTIDE SEQUENCE [LARGE SCALE GENOMIC DNA]</scope>
    <source>
        <strain evidence="1 2">FACHB-260</strain>
    </source>
</reference>
<proteinExistence type="predicted"/>
<keyword evidence="2" id="KW-1185">Reference proteome</keyword>
<sequence>MTNKPTRIIGLPQNGEGEEDSRFLPAVKGLKIHEFQPCTLKVTRWRERL</sequence>
<evidence type="ECO:0000313" key="1">
    <source>
        <dbReference type="EMBL" id="MBD2347270.1"/>
    </source>
</evidence>
<protein>
    <submittedName>
        <fullName evidence="1">Uncharacterized protein</fullName>
    </submittedName>
</protein>
<name>A0ABR8CXU2_9NOST</name>
<organism evidence="1 2">
    <name type="scientific">Anabaena subtropica FACHB-260</name>
    <dbReference type="NCBI Taxonomy" id="2692884"/>
    <lineage>
        <taxon>Bacteria</taxon>
        <taxon>Bacillati</taxon>
        <taxon>Cyanobacteriota</taxon>
        <taxon>Cyanophyceae</taxon>
        <taxon>Nostocales</taxon>
        <taxon>Nostocaceae</taxon>
        <taxon>Anabaena</taxon>
    </lineage>
</organism>
<dbReference type="EMBL" id="JACJRF010000095">
    <property type="protein sequence ID" value="MBD2347270.1"/>
    <property type="molecule type" value="Genomic_DNA"/>
</dbReference>
<comment type="caution">
    <text evidence="1">The sequence shown here is derived from an EMBL/GenBank/DDBJ whole genome shotgun (WGS) entry which is preliminary data.</text>
</comment>
<accession>A0ABR8CXU2</accession>